<gene>
    <name evidence="4" type="ORF">PENARI_c003G03677</name>
</gene>
<name>A0A1F5LT56_PENAI</name>
<dbReference type="PANTHER" id="PTHR42109">
    <property type="entry name" value="UNPLACED GENOMIC SCAFFOLD UM_SCAF_CONTIG_1.265, WHOLE GENOME SHOTGUN SEQUENCE"/>
    <property type="match status" value="1"/>
</dbReference>
<feature type="transmembrane region" description="Helical" evidence="2">
    <location>
        <begin position="108"/>
        <end position="126"/>
    </location>
</feature>
<evidence type="ECO:0000259" key="3">
    <source>
        <dbReference type="Pfam" id="PF24800"/>
    </source>
</evidence>
<organism evidence="4 5">
    <name type="scientific">Penicillium arizonense</name>
    <dbReference type="NCBI Taxonomy" id="1835702"/>
    <lineage>
        <taxon>Eukaryota</taxon>
        <taxon>Fungi</taxon>
        <taxon>Dikarya</taxon>
        <taxon>Ascomycota</taxon>
        <taxon>Pezizomycotina</taxon>
        <taxon>Eurotiomycetes</taxon>
        <taxon>Eurotiomycetidae</taxon>
        <taxon>Eurotiales</taxon>
        <taxon>Aspergillaceae</taxon>
        <taxon>Penicillium</taxon>
    </lineage>
</organism>
<dbReference type="InterPro" id="IPR056119">
    <property type="entry name" value="DUF7702"/>
</dbReference>
<feature type="transmembrane region" description="Helical" evidence="2">
    <location>
        <begin position="65"/>
        <end position="87"/>
    </location>
</feature>
<dbReference type="AlphaFoldDB" id="A0A1F5LT56"/>
<evidence type="ECO:0000256" key="1">
    <source>
        <dbReference type="SAM" id="MobiDB-lite"/>
    </source>
</evidence>
<protein>
    <recommendedName>
        <fullName evidence="3">DUF7702 domain-containing protein</fullName>
    </recommendedName>
</protein>
<keyword evidence="2" id="KW-0472">Membrane</keyword>
<feature type="compositionally biased region" description="Basic residues" evidence="1">
    <location>
        <begin position="274"/>
        <end position="285"/>
    </location>
</feature>
<reference evidence="4 5" key="1">
    <citation type="journal article" date="2016" name="Sci. Rep.">
        <title>Penicillium arizonense, a new, genome sequenced fungal species, reveals a high chemical diversity in secreted metabolites.</title>
        <authorList>
            <person name="Grijseels S."/>
            <person name="Nielsen J.C."/>
            <person name="Randelovic M."/>
            <person name="Nielsen J."/>
            <person name="Nielsen K.F."/>
            <person name="Workman M."/>
            <person name="Frisvad J.C."/>
        </authorList>
    </citation>
    <scope>NUCLEOTIDE SEQUENCE [LARGE SCALE GENOMIC DNA]</scope>
    <source>
        <strain evidence="4 5">CBS 141311</strain>
    </source>
</reference>
<feature type="transmembrane region" description="Helical" evidence="2">
    <location>
        <begin position="38"/>
        <end position="59"/>
    </location>
</feature>
<evidence type="ECO:0000313" key="5">
    <source>
        <dbReference type="Proteomes" id="UP000177622"/>
    </source>
</evidence>
<dbReference type="Pfam" id="PF24800">
    <property type="entry name" value="DUF7702"/>
    <property type="match status" value="1"/>
</dbReference>
<keyword evidence="2" id="KW-1133">Transmembrane helix</keyword>
<keyword evidence="2" id="KW-0812">Transmembrane</keyword>
<dbReference type="GeneID" id="34572985"/>
<accession>A0A1F5LT56</accession>
<feature type="transmembrane region" description="Helical" evidence="2">
    <location>
        <begin position="218"/>
        <end position="239"/>
    </location>
</feature>
<dbReference type="STRING" id="1835702.A0A1F5LT56"/>
<feature type="transmembrane region" description="Helical" evidence="2">
    <location>
        <begin position="6"/>
        <end position="26"/>
    </location>
</feature>
<keyword evidence="5" id="KW-1185">Reference proteome</keyword>
<proteinExistence type="predicted"/>
<feature type="transmembrane region" description="Helical" evidence="2">
    <location>
        <begin position="178"/>
        <end position="198"/>
    </location>
</feature>
<evidence type="ECO:0000256" key="2">
    <source>
        <dbReference type="SAM" id="Phobius"/>
    </source>
</evidence>
<feature type="region of interest" description="Disordered" evidence="1">
    <location>
        <begin position="243"/>
        <end position="288"/>
    </location>
</feature>
<dbReference type="OrthoDB" id="2560628at2759"/>
<comment type="caution">
    <text evidence="4">The sequence shown here is derived from an EMBL/GenBank/DDBJ whole genome shotgun (WGS) entry which is preliminary data.</text>
</comment>
<evidence type="ECO:0000313" key="4">
    <source>
        <dbReference type="EMBL" id="OGE56276.1"/>
    </source>
</evidence>
<dbReference type="RefSeq" id="XP_022491704.1">
    <property type="nucleotide sequence ID" value="XM_022628251.1"/>
</dbReference>
<dbReference type="PANTHER" id="PTHR42109:SF2">
    <property type="entry name" value="INTEGRAL MEMBRANE PROTEIN"/>
    <property type="match status" value="1"/>
</dbReference>
<sequence length="304" mass="33739">MIDYRHGISILDIIVYIPTFFLALWMAFHHGFKKSSGWYFFVVFSLARIIGAACYLATLSAPSNISLYITWAVCTSLGISPLILACIGLLSRANDSIMRKTAKPLSPLLFRAVSLLSLVALVVSIVGTTENSDITHGLVNTKTQVALILFLITWFGACILLLLVANRSHSIEDGEHRLLLAVGISLPLILVRLIYSFIYSFGHKSDFSMLSGNVTVQLVMSVLEEIVIVLVCLGIGLTLQVRPSPEYSHQPSVSDRQSDAIEMESGGYQENQSRRRQTPRPKRRGGPLTKLVMFIVDEINDRRK</sequence>
<feature type="domain" description="DUF7702" evidence="3">
    <location>
        <begin position="2"/>
        <end position="241"/>
    </location>
</feature>
<dbReference type="Proteomes" id="UP000177622">
    <property type="component" value="Unassembled WGS sequence"/>
</dbReference>
<feature type="transmembrane region" description="Helical" evidence="2">
    <location>
        <begin position="146"/>
        <end position="166"/>
    </location>
</feature>
<dbReference type="EMBL" id="LXJU01000003">
    <property type="protein sequence ID" value="OGE56276.1"/>
    <property type="molecule type" value="Genomic_DNA"/>
</dbReference>